<evidence type="ECO:0000256" key="4">
    <source>
        <dbReference type="ARBA" id="ARBA00023239"/>
    </source>
</evidence>
<comment type="catalytic activity">
    <reaction evidence="1 5">
        <text>5-dehydro-4-deoxy-D-glucarate + H(+) = 2,5-dioxopentanoate + CO2 + H2O</text>
        <dbReference type="Rhea" id="RHEA:24608"/>
        <dbReference type="ChEBI" id="CHEBI:15377"/>
        <dbReference type="ChEBI" id="CHEBI:15378"/>
        <dbReference type="ChEBI" id="CHEBI:16526"/>
        <dbReference type="ChEBI" id="CHEBI:42819"/>
        <dbReference type="ChEBI" id="CHEBI:58136"/>
        <dbReference type="EC" id="4.2.1.41"/>
    </reaction>
</comment>
<evidence type="ECO:0000313" key="10">
    <source>
        <dbReference type="Proteomes" id="UP000248749"/>
    </source>
</evidence>
<accession>A0A2W2EAP5</accession>
<dbReference type="GO" id="GO:0047448">
    <property type="term" value="F:5-dehydro-4-deoxyglucarate dehydratase activity"/>
    <property type="evidence" value="ECO:0007669"/>
    <property type="project" value="UniProtKB-UniRule"/>
</dbReference>
<dbReference type="GO" id="GO:0008840">
    <property type="term" value="F:4-hydroxy-tetrahydrodipicolinate synthase activity"/>
    <property type="evidence" value="ECO:0007669"/>
    <property type="project" value="TreeGrafter"/>
</dbReference>
<comment type="pathway">
    <text evidence="2 5">Carbohydrate acid metabolism; D-glucarate degradation; 2,5-dioxopentanoate from D-glucarate: step 2/2.</text>
</comment>
<dbReference type="SMART" id="SM01130">
    <property type="entry name" value="DHDPS"/>
    <property type="match status" value="1"/>
</dbReference>
<reference evidence="9 10" key="1">
    <citation type="submission" date="2018-01" db="EMBL/GenBank/DDBJ databases">
        <title>Draft genome sequence of Salinispora sp. 13K206.</title>
        <authorList>
            <person name="Sahin N."/>
            <person name="Saygin H."/>
            <person name="Ay H."/>
        </authorList>
    </citation>
    <scope>NUCLEOTIDE SEQUENCE [LARGE SCALE GENOMIC DNA]</scope>
    <source>
        <strain evidence="9 10">13K206</strain>
    </source>
</reference>
<evidence type="ECO:0000256" key="3">
    <source>
        <dbReference type="ARBA" id="ARBA00007592"/>
    </source>
</evidence>
<proteinExistence type="inferred from homology"/>
<keyword evidence="10" id="KW-1185">Reference proteome</keyword>
<dbReference type="Proteomes" id="UP000248749">
    <property type="component" value="Unassembled WGS sequence"/>
</dbReference>
<dbReference type="Pfam" id="PF00701">
    <property type="entry name" value="DHDPS"/>
    <property type="match status" value="1"/>
</dbReference>
<evidence type="ECO:0000256" key="7">
    <source>
        <dbReference type="PIRSR" id="PIRSR001365-1"/>
    </source>
</evidence>
<organism evidence="9 10">
    <name type="scientific">Micromonospora deserti</name>
    <dbReference type="NCBI Taxonomy" id="2070366"/>
    <lineage>
        <taxon>Bacteria</taxon>
        <taxon>Bacillati</taxon>
        <taxon>Actinomycetota</taxon>
        <taxon>Actinomycetes</taxon>
        <taxon>Micromonosporales</taxon>
        <taxon>Micromonosporaceae</taxon>
        <taxon>Micromonospora</taxon>
    </lineage>
</organism>
<dbReference type="GO" id="GO:0042838">
    <property type="term" value="P:D-glucarate catabolic process"/>
    <property type="evidence" value="ECO:0007669"/>
    <property type="project" value="UniProtKB-UniRule"/>
</dbReference>
<evidence type="ECO:0000256" key="2">
    <source>
        <dbReference type="ARBA" id="ARBA00004983"/>
    </source>
</evidence>
<comment type="caution">
    <text evidence="9">The sequence shown here is derived from an EMBL/GenBank/DDBJ whole genome shotgun (WGS) entry which is preliminary data.</text>
</comment>
<comment type="similarity">
    <text evidence="3 5 6">Belongs to the DapA family.</text>
</comment>
<sequence length="298" mass="31634">MSFPVTAFQPDGTLNLAAYRVHVEDQVAAGPAAIFVACGTGEFFSLDVEEYGQVVRAAVEAANGRRPVFAGVGYGTTLAIRLARLAEEAGVQGLLILPPYLVHAPQEGLVAHYRAVAAATDLPVIVYQRDNVRLTPQAAAELVAVPNVVGLKDGLGDLDLLQRISGAIRDARRADPSIADPVLLNGLPTAEMTALAYWGIGVRSYSSAVFCFAPDIALAFNKALRAGDLTLVEAYLDGFFRPLVELRARGAGYAVSLVKAGVRLAGFEVGPVRRPLTDPRPEHVRQLRDIIAAGRVIG</sequence>
<dbReference type="InterPro" id="IPR013785">
    <property type="entry name" value="Aldolase_TIM"/>
</dbReference>
<dbReference type="PANTHER" id="PTHR12128">
    <property type="entry name" value="DIHYDRODIPICOLINATE SYNTHASE"/>
    <property type="match status" value="1"/>
</dbReference>
<feature type="active site" description="Proton donor/acceptor" evidence="7">
    <location>
        <position position="127"/>
    </location>
</feature>
<dbReference type="AlphaFoldDB" id="A0A2W2EAP5"/>
<evidence type="ECO:0000256" key="5">
    <source>
        <dbReference type="HAMAP-Rule" id="MF_00694"/>
    </source>
</evidence>
<dbReference type="PIRSF" id="PIRSF001365">
    <property type="entry name" value="DHDPS"/>
    <property type="match status" value="1"/>
</dbReference>
<dbReference type="InterPro" id="IPR017655">
    <property type="entry name" value="Dehydro-deoxyglucarate_dehyd"/>
</dbReference>
<dbReference type="SUPFAM" id="SSF51569">
    <property type="entry name" value="Aldolase"/>
    <property type="match status" value="1"/>
</dbReference>
<feature type="binding site" evidence="8">
    <location>
        <position position="40"/>
    </location>
    <ligand>
        <name>pyruvate</name>
        <dbReference type="ChEBI" id="CHEBI:15361"/>
    </ligand>
</feature>
<dbReference type="InterPro" id="IPR002220">
    <property type="entry name" value="DapA-like"/>
</dbReference>
<evidence type="ECO:0000256" key="8">
    <source>
        <dbReference type="PIRSR" id="PIRSR001365-2"/>
    </source>
</evidence>
<dbReference type="EC" id="4.2.1.41" evidence="5"/>
<gene>
    <name evidence="9" type="ORF">C1I99_04875</name>
</gene>
<dbReference type="NCBIfam" id="NF002958">
    <property type="entry name" value="PRK03620.1"/>
    <property type="match status" value="1"/>
</dbReference>
<dbReference type="HAMAP" id="MF_00694">
    <property type="entry name" value="KDGDH"/>
    <property type="match status" value="1"/>
</dbReference>
<dbReference type="Gene3D" id="3.20.20.70">
    <property type="entry name" value="Aldolase class I"/>
    <property type="match status" value="1"/>
</dbReference>
<name>A0A2W2EAP5_9ACTN</name>
<feature type="active site" description="Schiff-base intermediate with substrate" evidence="7">
    <location>
        <position position="152"/>
    </location>
</feature>
<dbReference type="OrthoDB" id="8995637at2"/>
<evidence type="ECO:0000256" key="1">
    <source>
        <dbReference type="ARBA" id="ARBA00001446"/>
    </source>
</evidence>
<evidence type="ECO:0000313" key="9">
    <source>
        <dbReference type="EMBL" id="PZG01924.1"/>
    </source>
</evidence>
<keyword evidence="4 5" id="KW-0456">Lyase</keyword>
<evidence type="ECO:0000256" key="6">
    <source>
        <dbReference type="PIRNR" id="PIRNR001365"/>
    </source>
</evidence>
<dbReference type="PANTHER" id="PTHR12128:SF19">
    <property type="entry name" value="5-DEHYDRO-4-DEOXYGLUCARATE DEHYDRATASE 2-RELATED"/>
    <property type="match status" value="1"/>
</dbReference>
<dbReference type="UniPathway" id="UPA00564">
    <property type="reaction ID" value="UER00628"/>
</dbReference>
<dbReference type="EMBL" id="POUB01000017">
    <property type="protein sequence ID" value="PZG01924.1"/>
    <property type="molecule type" value="Genomic_DNA"/>
</dbReference>
<protein>
    <recommendedName>
        <fullName evidence="5">Probable 5-dehydro-4-deoxyglucarate dehydratase</fullName>
        <ecNumber evidence="5">4.2.1.41</ecNumber>
    </recommendedName>
    <alternativeName>
        <fullName evidence="5">5-keto-4-deoxy-glucarate dehydratase</fullName>
        <shortName evidence="5">KDGDH</shortName>
    </alternativeName>
</protein>